<accession>A0ACB7P683</accession>
<keyword evidence="2" id="KW-1185">Reference proteome</keyword>
<reference evidence="1 2" key="1">
    <citation type="journal article" date="2021" name="Nat. Commun.">
        <title>Genetic determinants of endophytism in the Arabidopsis root mycobiome.</title>
        <authorList>
            <person name="Mesny F."/>
            <person name="Miyauchi S."/>
            <person name="Thiergart T."/>
            <person name="Pickel B."/>
            <person name="Atanasova L."/>
            <person name="Karlsson M."/>
            <person name="Huettel B."/>
            <person name="Barry K.W."/>
            <person name="Haridas S."/>
            <person name="Chen C."/>
            <person name="Bauer D."/>
            <person name="Andreopoulos W."/>
            <person name="Pangilinan J."/>
            <person name="LaButti K."/>
            <person name="Riley R."/>
            <person name="Lipzen A."/>
            <person name="Clum A."/>
            <person name="Drula E."/>
            <person name="Henrissat B."/>
            <person name="Kohler A."/>
            <person name="Grigoriev I.V."/>
            <person name="Martin F.M."/>
            <person name="Hacquard S."/>
        </authorList>
    </citation>
    <scope>NUCLEOTIDE SEQUENCE [LARGE SCALE GENOMIC DNA]</scope>
    <source>
        <strain evidence="1 2">MPI-SDFR-AT-0079</strain>
    </source>
</reference>
<sequence length="210" mass="22795">MSSRSAGKYCEICTAPARRLERRLLPRCILTSCTVRDRIALTIAADQACASFTSLDNGHRPWQGLGVQARCSRALHRTGCLRIGALSSCMGVMSTQELQPGLEAGGACPKDHRARRRYGSFWKGEDTDGILAPRAPSPPAWKPCVWHMWPGAPSGPCLSQAHKVPPEWRPGGAGRWQGIQLSTPANPQQPAPMRGTNGRCGTVLAPRHIR</sequence>
<gene>
    <name evidence="1" type="ORF">F5144DRAFT_232535</name>
</gene>
<name>A0ACB7P683_9PEZI</name>
<dbReference type="Proteomes" id="UP000724584">
    <property type="component" value="Unassembled WGS sequence"/>
</dbReference>
<protein>
    <submittedName>
        <fullName evidence="1">Uncharacterized protein</fullName>
    </submittedName>
</protein>
<comment type="caution">
    <text evidence="1">The sequence shown here is derived from an EMBL/GenBank/DDBJ whole genome shotgun (WGS) entry which is preliminary data.</text>
</comment>
<proteinExistence type="predicted"/>
<evidence type="ECO:0000313" key="2">
    <source>
        <dbReference type="Proteomes" id="UP000724584"/>
    </source>
</evidence>
<organism evidence="1 2">
    <name type="scientific">Chaetomium tenue</name>
    <dbReference type="NCBI Taxonomy" id="1854479"/>
    <lineage>
        <taxon>Eukaryota</taxon>
        <taxon>Fungi</taxon>
        <taxon>Dikarya</taxon>
        <taxon>Ascomycota</taxon>
        <taxon>Pezizomycotina</taxon>
        <taxon>Sordariomycetes</taxon>
        <taxon>Sordariomycetidae</taxon>
        <taxon>Sordariales</taxon>
        <taxon>Chaetomiaceae</taxon>
        <taxon>Chaetomium</taxon>
    </lineage>
</organism>
<dbReference type="EMBL" id="JAGIZQ010000004">
    <property type="protein sequence ID" value="KAH6631802.1"/>
    <property type="molecule type" value="Genomic_DNA"/>
</dbReference>
<evidence type="ECO:0000313" key="1">
    <source>
        <dbReference type="EMBL" id="KAH6631802.1"/>
    </source>
</evidence>